<dbReference type="HAMAP" id="MF_00183">
    <property type="entry name" value="DXP_reductoisom"/>
    <property type="match status" value="1"/>
</dbReference>
<feature type="binding site" evidence="9">
    <location>
        <position position="219"/>
    </location>
    <ligand>
        <name>Mn(2+)</name>
        <dbReference type="ChEBI" id="CHEBI:29035"/>
    </ligand>
</feature>
<evidence type="ECO:0000259" key="12">
    <source>
        <dbReference type="Pfam" id="PF13288"/>
    </source>
</evidence>
<dbReference type="InterPro" id="IPR036169">
    <property type="entry name" value="DXPR_C_sf"/>
</dbReference>
<protein>
    <recommendedName>
        <fullName evidence="9">1-deoxy-D-xylulose 5-phosphate reductoisomerase</fullName>
        <shortName evidence="9">DXP reductoisomerase</shortName>
        <ecNumber evidence="9">1.1.1.267</ecNumber>
    </recommendedName>
    <alternativeName>
        <fullName evidence="9">1-deoxyxylulose-5-phosphate reductoisomerase</fullName>
    </alternativeName>
    <alternativeName>
        <fullName evidence="9">2-C-methyl-D-erythritol 4-phosphate synthase</fullName>
    </alternativeName>
</protein>
<reference evidence="13" key="1">
    <citation type="submission" date="2020-08" db="EMBL/GenBank/DDBJ databases">
        <title>Genome public.</title>
        <authorList>
            <person name="Liu C."/>
            <person name="Sun Q."/>
        </authorList>
    </citation>
    <scope>NUCLEOTIDE SEQUENCE</scope>
    <source>
        <strain evidence="13">NSJ-15</strain>
    </source>
</reference>
<keyword evidence="6 9" id="KW-0464">Manganese</keyword>
<dbReference type="SUPFAM" id="SSF55347">
    <property type="entry name" value="Glyceraldehyde-3-phosphate dehydrogenase-like, C-terminal domain"/>
    <property type="match status" value="1"/>
</dbReference>
<dbReference type="GO" id="GO:0070402">
    <property type="term" value="F:NADPH binding"/>
    <property type="evidence" value="ECO:0007669"/>
    <property type="project" value="InterPro"/>
</dbReference>
<dbReference type="AlphaFoldDB" id="A0A8J6PDT5"/>
<evidence type="ECO:0000313" key="14">
    <source>
        <dbReference type="Proteomes" id="UP000632659"/>
    </source>
</evidence>
<evidence type="ECO:0000256" key="5">
    <source>
        <dbReference type="ARBA" id="ARBA00023002"/>
    </source>
</evidence>
<evidence type="ECO:0000256" key="6">
    <source>
        <dbReference type="ARBA" id="ARBA00023211"/>
    </source>
</evidence>
<feature type="binding site" evidence="9">
    <location>
        <position position="123"/>
    </location>
    <ligand>
        <name>1-deoxy-D-xylulose 5-phosphate</name>
        <dbReference type="ChEBI" id="CHEBI:57792"/>
    </ligand>
</feature>
<feature type="binding site" evidence="9">
    <location>
        <position position="13"/>
    </location>
    <ligand>
        <name>NADPH</name>
        <dbReference type="ChEBI" id="CHEBI:57783"/>
    </ligand>
</feature>
<evidence type="ECO:0000256" key="9">
    <source>
        <dbReference type="HAMAP-Rule" id="MF_00183"/>
    </source>
</evidence>
<evidence type="ECO:0000256" key="4">
    <source>
        <dbReference type="ARBA" id="ARBA00022857"/>
    </source>
</evidence>
<comment type="caution">
    <text evidence="9">Lacks conserved residue(s) required for the propagation of feature annotation.</text>
</comment>
<comment type="function">
    <text evidence="9">Catalyzes the NADPH-dependent rearrangement and reduction of 1-deoxy-D-xylulose-5-phosphate (DXP) to 2-C-methyl-D-erythritol 4-phosphate (MEP).</text>
</comment>
<dbReference type="InterPro" id="IPR036291">
    <property type="entry name" value="NAD(P)-bd_dom_sf"/>
</dbReference>
<feature type="binding site" evidence="9">
    <location>
        <position position="148"/>
    </location>
    <ligand>
        <name>Mn(2+)</name>
        <dbReference type="ChEBI" id="CHEBI:29035"/>
    </ligand>
</feature>
<feature type="domain" description="1-deoxy-D-xylulose 5-phosphate reductoisomerase C-terminal" evidence="11">
    <location>
        <begin position="144"/>
        <end position="227"/>
    </location>
</feature>
<dbReference type="GO" id="GO:0030604">
    <property type="term" value="F:1-deoxy-D-xylulose-5-phosphate reductoisomerase activity"/>
    <property type="evidence" value="ECO:0007669"/>
    <property type="project" value="UniProtKB-UniRule"/>
</dbReference>
<dbReference type="NCBIfam" id="TIGR00243">
    <property type="entry name" value="Dxr"/>
    <property type="match status" value="1"/>
</dbReference>
<feature type="binding site" evidence="9">
    <location>
        <position position="197"/>
    </location>
    <ligand>
        <name>1-deoxy-D-xylulose 5-phosphate</name>
        <dbReference type="ChEBI" id="CHEBI:57792"/>
    </ligand>
</feature>
<dbReference type="Proteomes" id="UP000632659">
    <property type="component" value="Unassembled WGS sequence"/>
</dbReference>
<dbReference type="GO" id="GO:0030145">
    <property type="term" value="F:manganese ion binding"/>
    <property type="evidence" value="ECO:0007669"/>
    <property type="project" value="TreeGrafter"/>
</dbReference>
<feature type="binding site" evidence="9">
    <location>
        <position position="150"/>
    </location>
    <ligand>
        <name>1-deoxy-D-xylulose 5-phosphate</name>
        <dbReference type="ChEBI" id="CHEBI:57792"/>
    </ligand>
</feature>
<keyword evidence="5 9" id="KW-0560">Oxidoreductase</keyword>
<comment type="cofactor">
    <cofactor evidence="9">
        <name>Mg(2+)</name>
        <dbReference type="ChEBI" id="CHEBI:18420"/>
    </cofactor>
    <cofactor evidence="9">
        <name>Mn(2+)</name>
        <dbReference type="ChEBI" id="CHEBI:29035"/>
    </cofactor>
</comment>
<feature type="binding site" evidence="9">
    <location>
        <position position="150"/>
    </location>
    <ligand>
        <name>Mn(2+)</name>
        <dbReference type="ChEBI" id="CHEBI:29035"/>
    </ligand>
</feature>
<dbReference type="InterPro" id="IPR026877">
    <property type="entry name" value="DXPR_C"/>
</dbReference>
<dbReference type="PANTHER" id="PTHR30525:SF0">
    <property type="entry name" value="1-DEOXY-D-XYLULOSE 5-PHOSPHATE REDUCTOISOMERASE, CHLOROPLASTIC"/>
    <property type="match status" value="1"/>
</dbReference>
<feature type="binding site" evidence="9">
    <location>
        <position position="215"/>
    </location>
    <ligand>
        <name>1-deoxy-D-xylulose 5-phosphate</name>
        <dbReference type="ChEBI" id="CHEBI:57792"/>
    </ligand>
</feature>
<dbReference type="EC" id="1.1.1.267" evidence="9"/>
<feature type="binding site" evidence="9">
    <location>
        <position position="122"/>
    </location>
    <ligand>
        <name>NADPH</name>
        <dbReference type="ChEBI" id="CHEBI:57783"/>
    </ligand>
</feature>
<dbReference type="Pfam" id="PF02670">
    <property type="entry name" value="DXP_reductoisom"/>
    <property type="match status" value="1"/>
</dbReference>
<comment type="caution">
    <text evidence="13">The sequence shown here is derived from an EMBL/GenBank/DDBJ whole genome shotgun (WGS) entry which is preliminary data.</text>
</comment>
<feature type="binding site" evidence="9">
    <location>
        <position position="174"/>
    </location>
    <ligand>
        <name>1-deoxy-D-xylulose 5-phosphate</name>
        <dbReference type="ChEBI" id="CHEBI:57792"/>
    </ligand>
</feature>
<feature type="binding site" evidence="9">
    <location>
        <position position="210"/>
    </location>
    <ligand>
        <name>1-deoxy-D-xylulose 5-phosphate</name>
        <dbReference type="ChEBI" id="CHEBI:57792"/>
    </ligand>
</feature>
<keyword evidence="7 9" id="KW-0414">Isoprene biosynthesis</keyword>
<dbReference type="RefSeq" id="WP_187536260.1">
    <property type="nucleotide sequence ID" value="NZ_JACRTL010000001.1"/>
</dbReference>
<dbReference type="SUPFAM" id="SSF69055">
    <property type="entry name" value="1-deoxy-D-xylulose-5-phosphate reductoisomerase, C-terminal domain"/>
    <property type="match status" value="1"/>
</dbReference>
<feature type="binding site" evidence="9">
    <location>
        <position position="203"/>
    </location>
    <ligand>
        <name>NADPH</name>
        <dbReference type="ChEBI" id="CHEBI:57783"/>
    </ligand>
</feature>
<dbReference type="InterPro" id="IPR003821">
    <property type="entry name" value="DXP_reductoisomerase"/>
</dbReference>
<keyword evidence="4 9" id="KW-0521">NADP</keyword>
<sequence length="385" mass="42193">MNQKTLCILGSTGSIGTQALEVCQAHNFPVCGLAAYHNVNLLAEQAKRFRPKKVCIFCKEKYGELKALLGDDSIEVVTGMEGLLELSVMPEADMVLNSVVGMIGLRPTLAAIEAKKEIALANKETLVTGGKLVIEAARKNNVPIYPVDSEHSAIFQSLQGNEHNRIHKILLTASGGPFYGRTAEELRNVTVEDALKHPNWSMGAKITIDSATLMNKGLEFIEAMWLFDLKPEQIEVIVHRESVIHSAVEYEDHSVIAQLGVPDMKIPIQYALTYPNRIDCTVKPLSLTDYGALSFSKPDYDTFVCLKACIKAITMGGLMPAAVNGANEQAVDLFLKGQITFLKIGELVYETLDAIPNQNNFTVDDIINTDKAARRFVLEKAGMLA</sequence>
<feature type="binding site" evidence="9">
    <location>
        <position position="124"/>
    </location>
    <ligand>
        <name>NADPH</name>
        <dbReference type="ChEBI" id="CHEBI:57783"/>
    </ligand>
</feature>
<feature type="domain" description="1-deoxy-D-xylulose 5-phosphate reductoisomerase N-terminal" evidence="10">
    <location>
        <begin position="6"/>
        <end position="130"/>
    </location>
</feature>
<accession>A0A8J6PDT5</accession>
<evidence type="ECO:0000259" key="11">
    <source>
        <dbReference type="Pfam" id="PF08436"/>
    </source>
</evidence>
<dbReference type="EMBL" id="JACRTL010000001">
    <property type="protein sequence ID" value="MBC8610262.1"/>
    <property type="molecule type" value="Genomic_DNA"/>
</dbReference>
<evidence type="ECO:0000259" key="10">
    <source>
        <dbReference type="Pfam" id="PF02670"/>
    </source>
</evidence>
<proteinExistence type="inferred from homology"/>
<comment type="pathway">
    <text evidence="1 9">Isoprenoid biosynthesis; isopentenyl diphosphate biosynthesis via DXP pathway; isopentenyl diphosphate from 1-deoxy-D-xylulose 5-phosphate: step 1/6.</text>
</comment>
<feature type="binding site" evidence="9">
    <location>
        <position position="12"/>
    </location>
    <ligand>
        <name>NADPH</name>
        <dbReference type="ChEBI" id="CHEBI:57783"/>
    </ligand>
</feature>
<dbReference type="Gene3D" id="3.40.50.720">
    <property type="entry name" value="NAD(P)-binding Rossmann-like Domain"/>
    <property type="match status" value="1"/>
</dbReference>
<dbReference type="Gene3D" id="1.10.1740.10">
    <property type="match status" value="1"/>
</dbReference>
<name>A0A8J6PDT5_9FIRM</name>
<keyword evidence="14" id="KW-1185">Reference proteome</keyword>
<dbReference type="InterPro" id="IPR013644">
    <property type="entry name" value="DXP_reductoisomerase_C"/>
</dbReference>
<evidence type="ECO:0000256" key="7">
    <source>
        <dbReference type="ARBA" id="ARBA00023229"/>
    </source>
</evidence>
<evidence type="ECO:0000256" key="2">
    <source>
        <dbReference type="ARBA" id="ARBA00006825"/>
    </source>
</evidence>
<dbReference type="Pfam" id="PF13288">
    <property type="entry name" value="DXPR_C"/>
    <property type="match status" value="1"/>
</dbReference>
<feature type="binding site" evidence="9">
    <location>
        <position position="216"/>
    </location>
    <ligand>
        <name>1-deoxy-D-xylulose 5-phosphate</name>
        <dbReference type="ChEBI" id="CHEBI:57792"/>
    </ligand>
</feature>
<comment type="catalytic activity">
    <reaction evidence="8">
        <text>2-C-methyl-D-erythritol 4-phosphate + NADP(+) = 1-deoxy-D-xylulose 5-phosphate + NADPH + H(+)</text>
        <dbReference type="Rhea" id="RHEA:13717"/>
        <dbReference type="ChEBI" id="CHEBI:15378"/>
        <dbReference type="ChEBI" id="CHEBI:57783"/>
        <dbReference type="ChEBI" id="CHEBI:57792"/>
        <dbReference type="ChEBI" id="CHEBI:58262"/>
        <dbReference type="ChEBI" id="CHEBI:58349"/>
        <dbReference type="EC" id="1.1.1.267"/>
    </reaction>
    <physiologicalReaction direction="right-to-left" evidence="8">
        <dbReference type="Rhea" id="RHEA:13719"/>
    </physiologicalReaction>
</comment>
<dbReference type="PIRSF" id="PIRSF006205">
    <property type="entry name" value="Dxp_reductismrs"/>
    <property type="match status" value="1"/>
</dbReference>
<comment type="similarity">
    <text evidence="2 9">Belongs to the DXR family.</text>
</comment>
<evidence type="ECO:0000313" key="13">
    <source>
        <dbReference type="EMBL" id="MBC8610262.1"/>
    </source>
</evidence>
<keyword evidence="9" id="KW-0460">Magnesium</keyword>
<dbReference type="GO" id="GO:0051484">
    <property type="term" value="P:isopentenyl diphosphate biosynthetic process, methylerythritol 4-phosphate pathway involved in terpenoid biosynthetic process"/>
    <property type="evidence" value="ECO:0007669"/>
    <property type="project" value="TreeGrafter"/>
</dbReference>
<evidence type="ECO:0000256" key="8">
    <source>
        <dbReference type="ARBA" id="ARBA00048543"/>
    </source>
</evidence>
<dbReference type="FunFam" id="3.40.50.720:FF:000045">
    <property type="entry name" value="1-deoxy-D-xylulose 5-phosphate reductoisomerase"/>
    <property type="match status" value="1"/>
</dbReference>
<feature type="binding site" evidence="9">
    <location>
        <position position="149"/>
    </location>
    <ligand>
        <name>1-deoxy-D-xylulose 5-phosphate</name>
        <dbReference type="ChEBI" id="CHEBI:57792"/>
    </ligand>
</feature>
<dbReference type="InterPro" id="IPR013512">
    <property type="entry name" value="DXP_reductoisomerase_N"/>
</dbReference>
<feature type="binding site" evidence="9">
    <location>
        <position position="15"/>
    </location>
    <ligand>
        <name>NADPH</name>
        <dbReference type="ChEBI" id="CHEBI:57783"/>
    </ligand>
</feature>
<feature type="binding site" evidence="9">
    <location>
        <position position="38"/>
    </location>
    <ligand>
        <name>NADPH</name>
        <dbReference type="ChEBI" id="CHEBI:57783"/>
    </ligand>
</feature>
<keyword evidence="3 9" id="KW-0479">Metal-binding</keyword>
<dbReference type="SUPFAM" id="SSF51735">
    <property type="entry name" value="NAD(P)-binding Rossmann-fold domains"/>
    <property type="match status" value="1"/>
</dbReference>
<feature type="binding site" evidence="9">
    <location>
        <position position="219"/>
    </location>
    <ligand>
        <name>1-deoxy-D-xylulose 5-phosphate</name>
        <dbReference type="ChEBI" id="CHEBI:57792"/>
    </ligand>
</feature>
<feature type="binding site" evidence="9">
    <location>
        <position position="14"/>
    </location>
    <ligand>
        <name>NADPH</name>
        <dbReference type="ChEBI" id="CHEBI:57783"/>
    </ligand>
</feature>
<dbReference type="NCBIfam" id="NF009114">
    <property type="entry name" value="PRK12464.1"/>
    <property type="match status" value="1"/>
</dbReference>
<dbReference type="PANTHER" id="PTHR30525">
    <property type="entry name" value="1-DEOXY-D-XYLULOSE 5-PHOSPHATE REDUCTOISOMERASE"/>
    <property type="match status" value="1"/>
</dbReference>
<dbReference type="UniPathway" id="UPA00056">
    <property type="reaction ID" value="UER00092"/>
</dbReference>
<organism evidence="13 14">
    <name type="scientific">Massiliimalia timonensis</name>
    <dbReference type="NCBI Taxonomy" id="1987501"/>
    <lineage>
        <taxon>Bacteria</taxon>
        <taxon>Bacillati</taxon>
        <taxon>Bacillota</taxon>
        <taxon>Clostridia</taxon>
        <taxon>Eubacteriales</taxon>
        <taxon>Oscillospiraceae</taxon>
        <taxon>Massiliimalia</taxon>
    </lineage>
</organism>
<evidence type="ECO:0000256" key="3">
    <source>
        <dbReference type="ARBA" id="ARBA00022723"/>
    </source>
</evidence>
<evidence type="ECO:0000256" key="1">
    <source>
        <dbReference type="ARBA" id="ARBA00005094"/>
    </source>
</evidence>
<gene>
    <name evidence="9" type="primary">dxr</name>
    <name evidence="13" type="ORF">H8702_03870</name>
</gene>
<feature type="domain" description="DXP reductoisomerase C-terminal" evidence="12">
    <location>
        <begin position="259"/>
        <end position="375"/>
    </location>
</feature>
<dbReference type="Pfam" id="PF08436">
    <property type="entry name" value="DXP_redisom_C"/>
    <property type="match status" value="1"/>
</dbReference>